<dbReference type="CDD" id="cd03408">
    <property type="entry name" value="SPFH_like_u1"/>
    <property type="match status" value="1"/>
</dbReference>
<dbReference type="InterPro" id="IPR033880">
    <property type="entry name" value="SPFH_YdjI"/>
</dbReference>
<dbReference type="RefSeq" id="WP_187020852.1">
    <property type="nucleotide sequence ID" value="NZ_JACRUK010000054.1"/>
</dbReference>
<dbReference type="AlphaFoldDB" id="A0A923N0M4"/>
<dbReference type="PANTHER" id="PTHR37826:SF2">
    <property type="entry name" value="ZINC-RIBBON DOMAIN-CONTAINING PROTEIN"/>
    <property type="match status" value="1"/>
</dbReference>
<reference evidence="3 4" key="1">
    <citation type="submission" date="2020-08" db="EMBL/GenBank/DDBJ databases">
        <title>Description of novel Flavobacterium F-392 isolate.</title>
        <authorList>
            <person name="Saticioglu I.B."/>
            <person name="Duman M."/>
            <person name="Altun S."/>
        </authorList>
    </citation>
    <scope>NUCLEOTIDE SEQUENCE [LARGE SCALE GENOMIC DNA]</scope>
    <source>
        <strain evidence="3 4">F-392</strain>
    </source>
</reference>
<sequence length="363" mass="40775">MAIIDVVKYQVEENQFVWKFPSVDLRIGTQIVVNPAQHAFFIKGGEIFDEFTNGTHTIKTENIPLLNKIINLPFGDKSPFQAEIWFVNLLTKLDNKWGTTSPILLEDPKYGIIIPVRAFGQYGFKIGNPRVFLENLTGNLPSYSADKIQEYFKGKIISSLTSLISKKLVLDSISILEINVYLEELSLYCQDKIAEEFKRFGLELVNFYFLSINVPENDKSIEKLKEAKDLVAKVKIAGKELYQMDRSFDVLDKIAQNEGGVAGNLMGAGLGLGLGSGLGSQMNSISSNLNTNSSPPPPPIQFHFLIDNQSTPINDINLIKTMISHGEITRQTMVWRQGIDNWKLITDFDELKILFSQTPPPIL</sequence>
<name>A0A923N0M4_9FLAO</name>
<dbReference type="InterPro" id="IPR025640">
    <property type="entry name" value="GYF_2"/>
</dbReference>
<protein>
    <submittedName>
        <fullName evidence="3">SPFH domain-containing protein</fullName>
    </submittedName>
</protein>
<feature type="domain" description="SPFH" evidence="1">
    <location>
        <begin position="17"/>
        <end position="219"/>
    </location>
</feature>
<accession>A0A923N0M4</accession>
<dbReference type="PANTHER" id="PTHR37826">
    <property type="entry name" value="FLOTILLIN BAND_7_5 DOMAIN PROTEIN"/>
    <property type="match status" value="1"/>
</dbReference>
<evidence type="ECO:0000259" key="2">
    <source>
        <dbReference type="Pfam" id="PF14237"/>
    </source>
</evidence>
<dbReference type="Pfam" id="PF13421">
    <property type="entry name" value="Band_7_1"/>
    <property type="match status" value="1"/>
</dbReference>
<dbReference type="EMBL" id="JACRUL010000054">
    <property type="protein sequence ID" value="MBC5845808.1"/>
    <property type="molecule type" value="Genomic_DNA"/>
</dbReference>
<feature type="domain" description="GYF" evidence="2">
    <location>
        <begin position="317"/>
        <end position="351"/>
    </location>
</feature>
<evidence type="ECO:0000313" key="4">
    <source>
        <dbReference type="Proteomes" id="UP000641454"/>
    </source>
</evidence>
<proteinExistence type="predicted"/>
<evidence type="ECO:0000259" key="1">
    <source>
        <dbReference type="Pfam" id="PF13421"/>
    </source>
</evidence>
<organism evidence="3 4">
    <name type="scientific">Flavobacterium muglaense</name>
    <dbReference type="NCBI Taxonomy" id="2764716"/>
    <lineage>
        <taxon>Bacteria</taxon>
        <taxon>Pseudomonadati</taxon>
        <taxon>Bacteroidota</taxon>
        <taxon>Flavobacteriia</taxon>
        <taxon>Flavobacteriales</taxon>
        <taxon>Flavobacteriaceae</taxon>
        <taxon>Flavobacterium</taxon>
    </lineage>
</organism>
<keyword evidence="4" id="KW-1185">Reference proteome</keyword>
<dbReference type="Pfam" id="PF14237">
    <property type="entry name" value="GYF_2"/>
    <property type="match status" value="1"/>
</dbReference>
<dbReference type="Proteomes" id="UP000641454">
    <property type="component" value="Unassembled WGS sequence"/>
</dbReference>
<evidence type="ECO:0000313" key="3">
    <source>
        <dbReference type="EMBL" id="MBC5845808.1"/>
    </source>
</evidence>
<gene>
    <name evidence="3" type="ORF">H8R25_15395</name>
</gene>
<comment type="caution">
    <text evidence="3">The sequence shown here is derived from an EMBL/GenBank/DDBJ whole genome shotgun (WGS) entry which is preliminary data.</text>
</comment>